<dbReference type="InterPro" id="IPR002048">
    <property type="entry name" value="EF_hand_dom"/>
</dbReference>
<feature type="domain" description="EF-hand" evidence="8">
    <location>
        <begin position="32"/>
        <end position="67"/>
    </location>
</feature>
<dbReference type="Proteomes" id="UP000694388">
    <property type="component" value="Unplaced"/>
</dbReference>
<dbReference type="PANTHER" id="PTHR46735">
    <property type="entry name" value="CALPAIN, SMALL SUBUNIT 1 A-RELATED"/>
    <property type="match status" value="1"/>
</dbReference>
<dbReference type="GO" id="GO:0005509">
    <property type="term" value="F:calcium ion binding"/>
    <property type="evidence" value="ECO:0007669"/>
    <property type="project" value="InterPro"/>
</dbReference>
<keyword evidence="4" id="KW-0479">Metal-binding</keyword>
<dbReference type="GeneTree" id="ENSGT00940000154784"/>
<keyword evidence="3" id="KW-0963">Cytoplasm</keyword>
<evidence type="ECO:0000259" key="8">
    <source>
        <dbReference type="PROSITE" id="PS50222"/>
    </source>
</evidence>
<dbReference type="Ensembl" id="ENSEBUT00000013683.1">
    <property type="protein sequence ID" value="ENSEBUP00000013107.1"/>
    <property type="gene ID" value="ENSEBUG00000008293.1"/>
</dbReference>
<evidence type="ECO:0000256" key="4">
    <source>
        <dbReference type="ARBA" id="ARBA00022723"/>
    </source>
</evidence>
<dbReference type="GO" id="GO:0110158">
    <property type="term" value="C:calpain complex"/>
    <property type="evidence" value="ECO:0007669"/>
    <property type="project" value="TreeGrafter"/>
</dbReference>
<dbReference type="AlphaFoldDB" id="A0A8C4QBU1"/>
<reference evidence="9" key="2">
    <citation type="submission" date="2025-09" db="UniProtKB">
        <authorList>
            <consortium name="Ensembl"/>
        </authorList>
    </citation>
    <scope>IDENTIFICATION</scope>
</reference>
<sequence>MRIHSHEIYLNLHKQVDASRTLGYGEFKFLWDKIKKLVAVYKKHDVDKSGTIDSMELRNATGDAGFQLNNRLLDLIIARYADDKLQMELDDFITSLIRLEVMFRVFQILDNKEKTGSITLNLQQWLLLTIC</sequence>
<evidence type="ECO:0000256" key="3">
    <source>
        <dbReference type="ARBA" id="ARBA00022490"/>
    </source>
</evidence>
<evidence type="ECO:0000256" key="5">
    <source>
        <dbReference type="ARBA" id="ARBA00022737"/>
    </source>
</evidence>
<dbReference type="OMA" id="LESEWMT"/>
<dbReference type="Gene3D" id="1.10.238.10">
    <property type="entry name" value="EF-hand"/>
    <property type="match status" value="1"/>
</dbReference>
<organism evidence="9 10">
    <name type="scientific">Eptatretus burgeri</name>
    <name type="common">Inshore hagfish</name>
    <dbReference type="NCBI Taxonomy" id="7764"/>
    <lineage>
        <taxon>Eukaryota</taxon>
        <taxon>Metazoa</taxon>
        <taxon>Chordata</taxon>
        <taxon>Craniata</taxon>
        <taxon>Vertebrata</taxon>
        <taxon>Cyclostomata</taxon>
        <taxon>Myxini</taxon>
        <taxon>Myxiniformes</taxon>
        <taxon>Myxinidae</taxon>
        <taxon>Eptatretinae</taxon>
        <taxon>Eptatretus</taxon>
    </lineage>
</organism>
<proteinExistence type="predicted"/>
<dbReference type="PANTHER" id="PTHR46735:SF3">
    <property type="entry name" value="CALPAIN SMALL SUBUNIT 1-RELATED"/>
    <property type="match status" value="1"/>
</dbReference>
<reference evidence="9" key="1">
    <citation type="submission" date="2025-08" db="UniProtKB">
        <authorList>
            <consortium name="Ensembl"/>
        </authorList>
    </citation>
    <scope>IDENTIFICATION</scope>
</reference>
<dbReference type="PROSITE" id="PS50222">
    <property type="entry name" value="EF_HAND_2"/>
    <property type="match status" value="1"/>
</dbReference>
<keyword evidence="6" id="KW-0106">Calcium</keyword>
<dbReference type="PROSITE" id="PS00018">
    <property type="entry name" value="EF_HAND_1"/>
    <property type="match status" value="1"/>
</dbReference>
<protein>
    <recommendedName>
        <fullName evidence="8">EF-hand domain-containing protein</fullName>
    </recommendedName>
</protein>
<dbReference type="GO" id="GO:0012505">
    <property type="term" value="C:endomembrane system"/>
    <property type="evidence" value="ECO:0007669"/>
    <property type="project" value="UniProtKB-SubCell"/>
</dbReference>
<name>A0A8C4QBU1_EPTBU</name>
<dbReference type="SUPFAM" id="SSF47473">
    <property type="entry name" value="EF-hand"/>
    <property type="match status" value="1"/>
</dbReference>
<evidence type="ECO:0000313" key="10">
    <source>
        <dbReference type="Proteomes" id="UP000694388"/>
    </source>
</evidence>
<keyword evidence="7" id="KW-0472">Membrane</keyword>
<dbReference type="InterPro" id="IPR018247">
    <property type="entry name" value="EF_Hand_1_Ca_BS"/>
</dbReference>
<evidence type="ECO:0000313" key="9">
    <source>
        <dbReference type="Ensembl" id="ENSEBUP00000013107.1"/>
    </source>
</evidence>
<comment type="subcellular location">
    <subcellularLocation>
        <location evidence="2">Cytoplasm</location>
    </subcellularLocation>
    <subcellularLocation>
        <location evidence="1">Endomembrane system</location>
    </subcellularLocation>
</comment>
<evidence type="ECO:0000256" key="7">
    <source>
        <dbReference type="ARBA" id="ARBA00023136"/>
    </source>
</evidence>
<evidence type="ECO:0000256" key="1">
    <source>
        <dbReference type="ARBA" id="ARBA00004308"/>
    </source>
</evidence>
<keyword evidence="5" id="KW-0677">Repeat</keyword>
<dbReference type="InterPro" id="IPR011992">
    <property type="entry name" value="EF-hand-dom_pair"/>
</dbReference>
<accession>A0A8C4QBU1</accession>
<keyword evidence="10" id="KW-1185">Reference proteome</keyword>
<evidence type="ECO:0000256" key="6">
    <source>
        <dbReference type="ARBA" id="ARBA00022837"/>
    </source>
</evidence>
<evidence type="ECO:0000256" key="2">
    <source>
        <dbReference type="ARBA" id="ARBA00004496"/>
    </source>
</evidence>